<sequence length="535" mass="59809">MIISSFSTELKQMTTAIPKIAHSYKRFSSIKQRKSSSLKRQSDALDKYVSEHQLTLSDTTFEDLGVSAYRSTNAKEDKGLGQFLHALRSGAISTPCTLIVESLDRLSRAKIKVAMRQLMDITDMGVAVVTLVDGRVYTEDMEFEDFIMAGVIMQRANEESLTKSQRLKSKWEERRQKGFVNANCPFWLVLKADRSGYAPNEYASTVEMIFALTLQGLGSRLVAQSLNDSGIPAPKGGKWSTGTISKVLNNVAVYGALQPHTREYDDKTGKRTDKKTPSLIANFYPAILPESLFNETLAVRRSRNKTFNRNSTNSHLNLIKEVGHCGGCGGNVRLKKQQDLYYLQCSVECGKCSPVSLRYLQDWLKEIWLTADYAPVSLASVPEAKQLNALKDDLNAFNRKSSKLNELYAITEDENTYNQLLIIGKEIKVTKAKIEDLETELSPYSQTQAARKERTALVSKAFESGDALEVLAARGKLASLLTQLKDFVIHKDKKSQLVTFEVKTAQNETKIYVAAKNPYHAKSSHTGAIWKAIEK</sequence>
<dbReference type="Pfam" id="PF00239">
    <property type="entry name" value="Resolvase"/>
    <property type="match status" value="1"/>
</dbReference>
<keyword evidence="2" id="KW-0233">DNA recombination</keyword>
<evidence type="ECO:0000256" key="1">
    <source>
        <dbReference type="ARBA" id="ARBA00023125"/>
    </source>
</evidence>
<keyword evidence="1" id="KW-0238">DNA-binding</keyword>
<dbReference type="InterPro" id="IPR011109">
    <property type="entry name" value="DNA_bind_recombinase_dom"/>
</dbReference>
<dbReference type="PANTHER" id="PTHR30461">
    <property type="entry name" value="DNA-INVERTASE FROM LAMBDOID PROPHAGE"/>
    <property type="match status" value="1"/>
</dbReference>
<reference evidence="5 6" key="1">
    <citation type="submission" date="2016-09" db="EMBL/GenBank/DDBJ databases">
        <title>Isolation, identification and antibiotic sensitivity analysis of bacterial pathogen from juvenile Hippocampus erectus with tail-rotted disease.</title>
        <authorList>
            <person name="Yang Q."/>
        </authorList>
    </citation>
    <scope>NUCLEOTIDE SEQUENCE [LARGE SCALE GENOMIC DNA]</scope>
    <source>
        <strain evidence="5 6">HM-10</strain>
    </source>
</reference>
<comment type="caution">
    <text evidence="5">The sequence shown here is derived from an EMBL/GenBank/DDBJ whole genome shotgun (WGS) entry which is preliminary data.</text>
</comment>
<dbReference type="PROSITE" id="PS51737">
    <property type="entry name" value="RECOMBINASE_DNA_BIND"/>
    <property type="match status" value="1"/>
</dbReference>
<gene>
    <name evidence="5" type="ORF">BI375_05865</name>
</gene>
<dbReference type="Gene3D" id="3.40.50.1390">
    <property type="entry name" value="Resolvase, N-terminal catalytic domain"/>
    <property type="match status" value="1"/>
</dbReference>
<dbReference type="PANTHER" id="PTHR30461:SF2">
    <property type="entry name" value="SERINE RECOMBINASE PINE-RELATED"/>
    <property type="match status" value="1"/>
</dbReference>
<evidence type="ECO:0000256" key="2">
    <source>
        <dbReference type="ARBA" id="ARBA00023172"/>
    </source>
</evidence>
<dbReference type="EMBL" id="MKFT01000012">
    <property type="protein sequence ID" value="OHY92984.1"/>
    <property type="molecule type" value="Genomic_DNA"/>
</dbReference>
<organism evidence="5 6">
    <name type="scientific">Vibrio rotiferianus</name>
    <dbReference type="NCBI Taxonomy" id="190895"/>
    <lineage>
        <taxon>Bacteria</taxon>
        <taxon>Pseudomonadati</taxon>
        <taxon>Pseudomonadota</taxon>
        <taxon>Gammaproteobacteria</taxon>
        <taxon>Vibrionales</taxon>
        <taxon>Vibrionaceae</taxon>
        <taxon>Vibrio</taxon>
    </lineage>
</organism>
<accession>A0ABX3D875</accession>
<protein>
    <recommendedName>
        <fullName evidence="7">Recombinase family protein</fullName>
    </recommendedName>
</protein>
<dbReference type="Pfam" id="PF07508">
    <property type="entry name" value="Recombinase"/>
    <property type="match status" value="1"/>
</dbReference>
<dbReference type="SMART" id="SM00857">
    <property type="entry name" value="Resolvase"/>
    <property type="match status" value="1"/>
</dbReference>
<dbReference type="Proteomes" id="UP000180133">
    <property type="component" value="Unassembled WGS sequence"/>
</dbReference>
<evidence type="ECO:0000313" key="5">
    <source>
        <dbReference type="EMBL" id="OHY92984.1"/>
    </source>
</evidence>
<dbReference type="Gene3D" id="3.90.1750.20">
    <property type="entry name" value="Putative Large Serine Recombinase, Chain B, Domain 2"/>
    <property type="match status" value="1"/>
</dbReference>
<evidence type="ECO:0000313" key="6">
    <source>
        <dbReference type="Proteomes" id="UP000180133"/>
    </source>
</evidence>
<dbReference type="SUPFAM" id="SSF53041">
    <property type="entry name" value="Resolvase-like"/>
    <property type="match status" value="1"/>
</dbReference>
<proteinExistence type="predicted"/>
<dbReference type="InterPro" id="IPR050639">
    <property type="entry name" value="SSR_resolvase"/>
</dbReference>
<dbReference type="InterPro" id="IPR036162">
    <property type="entry name" value="Resolvase-like_N_sf"/>
</dbReference>
<evidence type="ECO:0000259" key="4">
    <source>
        <dbReference type="PROSITE" id="PS51737"/>
    </source>
</evidence>
<keyword evidence="6" id="KW-1185">Reference proteome</keyword>
<feature type="domain" description="Resolvase/invertase-type recombinase catalytic" evidence="3">
    <location>
        <begin position="20"/>
        <end position="178"/>
    </location>
</feature>
<dbReference type="PROSITE" id="PS51736">
    <property type="entry name" value="RECOMBINASES_3"/>
    <property type="match status" value="1"/>
</dbReference>
<dbReference type="CDD" id="cd00338">
    <property type="entry name" value="Ser_Recombinase"/>
    <property type="match status" value="1"/>
</dbReference>
<dbReference type="InterPro" id="IPR038109">
    <property type="entry name" value="DNA_bind_recomb_sf"/>
</dbReference>
<feature type="domain" description="Recombinase" evidence="4">
    <location>
        <begin position="185"/>
        <end position="306"/>
    </location>
</feature>
<evidence type="ECO:0000259" key="3">
    <source>
        <dbReference type="PROSITE" id="PS51736"/>
    </source>
</evidence>
<name>A0ABX3D875_9VIBR</name>
<evidence type="ECO:0008006" key="7">
    <source>
        <dbReference type="Google" id="ProtNLM"/>
    </source>
</evidence>
<dbReference type="InterPro" id="IPR006119">
    <property type="entry name" value="Resolv_N"/>
</dbReference>